<protein>
    <recommendedName>
        <fullName evidence="6">Protein S-acyltransferase</fullName>
    </recommendedName>
</protein>
<dbReference type="AlphaFoldDB" id="A0A067BCX1"/>
<evidence type="ECO:0000313" key="4">
    <source>
        <dbReference type="EMBL" id="KDO15968.1"/>
    </source>
</evidence>
<keyword evidence="5" id="KW-1185">Reference proteome</keyword>
<evidence type="ECO:0008006" key="6">
    <source>
        <dbReference type="Google" id="ProtNLM"/>
    </source>
</evidence>
<feature type="region of interest" description="Disordered" evidence="1">
    <location>
        <begin position="101"/>
        <end position="128"/>
    </location>
</feature>
<feature type="transmembrane region" description="Helical" evidence="2">
    <location>
        <begin position="51"/>
        <end position="76"/>
    </location>
</feature>
<dbReference type="OrthoDB" id="9909019at2759"/>
<dbReference type="EMBL" id="KK584432">
    <property type="protein sequence ID" value="KDO15968.1"/>
    <property type="molecule type" value="Genomic_DNA"/>
</dbReference>
<reference evidence="4 5" key="1">
    <citation type="journal article" date="2013" name="PLoS Genet.">
        <title>Distinctive expansion of potential virulence genes in the genome of the oomycete fish pathogen Saprolegnia parasitica.</title>
        <authorList>
            <person name="Jiang R.H."/>
            <person name="de Bruijn I."/>
            <person name="Haas B.J."/>
            <person name="Belmonte R."/>
            <person name="Lobach L."/>
            <person name="Christie J."/>
            <person name="van den Ackerveken G."/>
            <person name="Bottin A."/>
            <person name="Bulone V."/>
            <person name="Diaz-Moreno S.M."/>
            <person name="Dumas B."/>
            <person name="Fan L."/>
            <person name="Gaulin E."/>
            <person name="Govers F."/>
            <person name="Grenville-Briggs L.J."/>
            <person name="Horner N.R."/>
            <person name="Levin J.Z."/>
            <person name="Mammella M."/>
            <person name="Meijer H.J."/>
            <person name="Morris P."/>
            <person name="Nusbaum C."/>
            <person name="Oome S."/>
            <person name="Phillips A.J."/>
            <person name="van Rooyen D."/>
            <person name="Rzeszutek E."/>
            <person name="Saraiva M."/>
            <person name="Secombes C.J."/>
            <person name="Seidl M.F."/>
            <person name="Snel B."/>
            <person name="Stassen J.H."/>
            <person name="Sykes S."/>
            <person name="Tripathy S."/>
            <person name="van den Berg H."/>
            <person name="Vega-Arreguin J.C."/>
            <person name="Wawra S."/>
            <person name="Young S.K."/>
            <person name="Zeng Q."/>
            <person name="Dieguez-Uribeondo J."/>
            <person name="Russ C."/>
            <person name="Tyler B.M."/>
            <person name="van West P."/>
        </authorList>
    </citation>
    <scope>NUCLEOTIDE SEQUENCE [LARGE SCALE GENOMIC DNA]</scope>
    <source>
        <strain evidence="4 5">CBS 223.65</strain>
    </source>
</reference>
<evidence type="ECO:0000256" key="3">
    <source>
        <dbReference type="SAM" id="SignalP"/>
    </source>
</evidence>
<evidence type="ECO:0000256" key="2">
    <source>
        <dbReference type="SAM" id="Phobius"/>
    </source>
</evidence>
<feature type="chain" id="PRO_5001633292" description="Protein S-acyltransferase" evidence="3">
    <location>
        <begin position="28"/>
        <end position="139"/>
    </location>
</feature>
<dbReference type="VEuPathDB" id="FungiDB:SPRG_18492"/>
<keyword evidence="2" id="KW-0812">Transmembrane</keyword>
<dbReference type="RefSeq" id="XP_012213324.1">
    <property type="nucleotide sequence ID" value="XM_012357934.1"/>
</dbReference>
<gene>
    <name evidence="4" type="ORF">SPRG_18492</name>
</gene>
<accession>A0A067BCX1</accession>
<feature type="non-terminal residue" evidence="4">
    <location>
        <position position="1"/>
    </location>
</feature>
<evidence type="ECO:0000313" key="5">
    <source>
        <dbReference type="Proteomes" id="UP000030745"/>
    </source>
</evidence>
<feature type="signal peptide" evidence="3">
    <location>
        <begin position="1"/>
        <end position="27"/>
    </location>
</feature>
<name>A0A067BCX1_SAPPC</name>
<evidence type="ECO:0000256" key="1">
    <source>
        <dbReference type="SAM" id="MobiDB-lite"/>
    </source>
</evidence>
<keyword evidence="2" id="KW-1133">Transmembrane helix</keyword>
<dbReference type="Proteomes" id="UP000030745">
    <property type="component" value="Unassembled WGS sequence"/>
</dbReference>
<proteinExistence type="predicted"/>
<organism evidence="4 5">
    <name type="scientific">Saprolegnia parasitica (strain CBS 223.65)</name>
    <dbReference type="NCBI Taxonomy" id="695850"/>
    <lineage>
        <taxon>Eukaryota</taxon>
        <taxon>Sar</taxon>
        <taxon>Stramenopiles</taxon>
        <taxon>Oomycota</taxon>
        <taxon>Saprolegniomycetes</taxon>
        <taxon>Saprolegniales</taxon>
        <taxon>Saprolegniaceae</taxon>
        <taxon>Saprolegnia</taxon>
    </lineage>
</organism>
<dbReference type="KEGG" id="spar:SPRG_18492"/>
<keyword evidence="3" id="KW-0732">Signal</keyword>
<sequence length="139" mass="14946">YFCSFLFWLAVGCWYVALLSFSPAVGAVSREEIATFANVFSSELLTLGPKALMYCVFLIATSAGLLVSFLAGWHFYLVLTAQLALHCDTYSVFGPIAPAAPTTAQSHMSRDGSQRAGTRRSSARSVGLDAYPSTPACLF</sequence>
<dbReference type="GeneID" id="24140017"/>
<keyword evidence="2" id="KW-0472">Membrane</keyword>